<proteinExistence type="predicted"/>
<evidence type="ECO:0000313" key="1">
    <source>
        <dbReference type="EnsemblPlants" id="Solyc12g062570.2.1"/>
    </source>
</evidence>
<organism evidence="1">
    <name type="scientific">Solanum lycopersicum</name>
    <name type="common">Tomato</name>
    <name type="synonym">Lycopersicon esculentum</name>
    <dbReference type="NCBI Taxonomy" id="4081"/>
    <lineage>
        <taxon>Eukaryota</taxon>
        <taxon>Viridiplantae</taxon>
        <taxon>Streptophyta</taxon>
        <taxon>Embryophyta</taxon>
        <taxon>Tracheophyta</taxon>
        <taxon>Spermatophyta</taxon>
        <taxon>Magnoliopsida</taxon>
        <taxon>eudicotyledons</taxon>
        <taxon>Gunneridae</taxon>
        <taxon>Pentapetalae</taxon>
        <taxon>asterids</taxon>
        <taxon>lamiids</taxon>
        <taxon>Solanales</taxon>
        <taxon>Solanaceae</taxon>
        <taxon>Solanoideae</taxon>
        <taxon>Solaneae</taxon>
        <taxon>Solanum</taxon>
        <taxon>Solanum subgen. Lycopersicon</taxon>
    </lineage>
</organism>
<accession>A0A3Q7JXC6</accession>
<reference evidence="1" key="1">
    <citation type="journal article" date="2012" name="Nature">
        <title>The tomato genome sequence provides insights into fleshy fruit evolution.</title>
        <authorList>
            <consortium name="Tomato Genome Consortium"/>
        </authorList>
    </citation>
    <scope>NUCLEOTIDE SEQUENCE [LARGE SCALE GENOMIC DNA]</scope>
    <source>
        <strain evidence="1">cv. Heinz 1706</strain>
    </source>
</reference>
<sequence length="142" mass="16895">MGYIKLACLLTHVWYLKRIPNNIVNLIDKPLKELEGLVHYDILSNPITIFLFSMPITKKTTLLRLQGLLKYEIQSLKYIIPLFFTTQGFITFRNREISTGAEWEELGQMGTQGMNRKIEKLEEERTFWLDAWNWLRILFEQL</sequence>
<dbReference type="SUPFAM" id="SSF64484">
    <property type="entry name" value="beta and beta-prime subunits of DNA dependent RNA-polymerase"/>
    <property type="match status" value="1"/>
</dbReference>
<dbReference type="AlphaFoldDB" id="A0A3Q7JXC6"/>
<name>A0A3Q7JXC6_SOLLC</name>
<dbReference type="Gramene" id="Solyc12g062570.2.1">
    <property type="protein sequence ID" value="Solyc12g062570.2.1"/>
    <property type="gene ID" value="Solyc12g062570.2"/>
</dbReference>
<dbReference type="EnsemblPlants" id="Solyc12g062570.2.1">
    <property type="protein sequence ID" value="Solyc12g062570.2.1"/>
    <property type="gene ID" value="Solyc12g062570.2"/>
</dbReference>
<dbReference type="STRING" id="4081.A0A3Q7JXC6"/>
<reference evidence="1" key="2">
    <citation type="submission" date="2019-01" db="UniProtKB">
        <authorList>
            <consortium name="EnsemblPlants"/>
        </authorList>
    </citation>
    <scope>IDENTIFICATION</scope>
    <source>
        <strain evidence="1">cv. Heinz 1706</strain>
    </source>
</reference>
<dbReference type="InParanoid" id="A0A3Q7JXC6"/>
<dbReference type="PaxDb" id="4081-Solyc12g062570.1.1"/>
<dbReference type="Proteomes" id="UP000004994">
    <property type="component" value="Chromosome 12"/>
</dbReference>
<protein>
    <submittedName>
        <fullName evidence="1">Uncharacterized protein</fullName>
    </submittedName>
</protein>
<keyword evidence="2" id="KW-1185">Reference proteome</keyword>
<evidence type="ECO:0000313" key="2">
    <source>
        <dbReference type="Proteomes" id="UP000004994"/>
    </source>
</evidence>